<evidence type="ECO:0000256" key="1">
    <source>
        <dbReference type="ARBA" id="ARBA00000085"/>
    </source>
</evidence>
<feature type="domain" description="Response regulatory" evidence="6">
    <location>
        <begin position="405"/>
        <end position="522"/>
    </location>
</feature>
<dbReference type="SUPFAM" id="SSF47384">
    <property type="entry name" value="Homodimeric domain of signal transducing histidine kinase"/>
    <property type="match status" value="1"/>
</dbReference>
<keyword evidence="5" id="KW-0597">Phosphoprotein</keyword>
<dbReference type="Proteomes" id="UP001180453">
    <property type="component" value="Unassembled WGS sequence"/>
</dbReference>
<evidence type="ECO:0000313" key="8">
    <source>
        <dbReference type="Proteomes" id="UP001180453"/>
    </source>
</evidence>
<name>A0ABU1YLZ1_ROSSA</name>
<evidence type="ECO:0000256" key="4">
    <source>
        <dbReference type="ARBA" id="ARBA00022777"/>
    </source>
</evidence>
<feature type="modified residue" description="4-aspartylphosphate" evidence="5">
    <location>
        <position position="455"/>
    </location>
</feature>
<dbReference type="SMART" id="SM00388">
    <property type="entry name" value="HisKA"/>
    <property type="match status" value="1"/>
</dbReference>
<dbReference type="InterPro" id="IPR011006">
    <property type="entry name" value="CheY-like_superfamily"/>
</dbReference>
<dbReference type="SUPFAM" id="SSF52172">
    <property type="entry name" value="CheY-like"/>
    <property type="match status" value="1"/>
</dbReference>
<dbReference type="SUPFAM" id="SSF55781">
    <property type="entry name" value="GAF domain-like"/>
    <property type="match status" value="1"/>
</dbReference>
<dbReference type="Pfam" id="PF00512">
    <property type="entry name" value="HisKA"/>
    <property type="match status" value="1"/>
</dbReference>
<evidence type="ECO:0000259" key="6">
    <source>
        <dbReference type="PROSITE" id="PS50110"/>
    </source>
</evidence>
<sequence length="528" mass="57450">MNAAEPPLDEALRLQCLAELGLSEPPLEPEHDAVLDGLVRCAAHLLGYPIALISLVGERRMWFKARYGTEVIACEREASFCAHTILGDGLFEVPDAQADPRFATSPWVIGETRLRAYVGLPIRLGNLTLGALCVGDTVPRRLDAVQATLLVDIANAVAAWFAHRREHVDLLASRAHLQAQAELLGRLSSETPGMLYQYRSAPGGGGELGFISGQAEHIFGPGAPLQLEGLRVFAERVHPDDLPGLLGGMREAEARQQPWQRLFRVCLPGADKPAWRSGRASPSAQADGSVLWHGFIADVDEHIEIENLRRDKLAAEEASAAKSAFLSRASHELRTPLNAVIGFSQLLLLSHEEPLTPHQQERIEWVLDSAKRLHQLVDGLLEVDREQPGRPSRFGAGGVAEDAYTLLYIEDEPLNTLLVQEALRDRPDWRVLHAGDGRAGLALAKTQKPVVVLTDINLPGLSGLDIVRELRADAALAGTLCIALSADATPGQIERAMQAGFDDYWTKPMDILELAGRLADALARHGGR</sequence>
<dbReference type="Gene3D" id="3.30.450.20">
    <property type="entry name" value="PAS domain"/>
    <property type="match status" value="1"/>
</dbReference>
<keyword evidence="8" id="KW-1185">Reference proteome</keyword>
<dbReference type="InterPro" id="IPR029016">
    <property type="entry name" value="GAF-like_dom_sf"/>
</dbReference>
<dbReference type="Gene3D" id="3.40.50.2300">
    <property type="match status" value="1"/>
</dbReference>
<gene>
    <name evidence="7" type="ORF">J2X20_001855</name>
</gene>
<dbReference type="RefSeq" id="WP_310263703.1">
    <property type="nucleotide sequence ID" value="NZ_JAVDXU010000001.1"/>
</dbReference>
<reference evidence="7 8" key="1">
    <citation type="submission" date="2023-07" db="EMBL/GenBank/DDBJ databases">
        <title>Sorghum-associated microbial communities from plants grown in Nebraska, USA.</title>
        <authorList>
            <person name="Schachtman D."/>
        </authorList>
    </citation>
    <scope>NUCLEOTIDE SEQUENCE [LARGE SCALE GENOMIC DNA]</scope>
    <source>
        <strain evidence="7 8">BE314</strain>
    </source>
</reference>
<dbReference type="Pfam" id="PF00072">
    <property type="entry name" value="Response_reg"/>
    <property type="match status" value="1"/>
</dbReference>
<keyword evidence="3" id="KW-0808">Transferase</keyword>
<organism evidence="7 8">
    <name type="scientific">Roseateles saccharophilus</name>
    <name type="common">Pseudomonas saccharophila</name>
    <dbReference type="NCBI Taxonomy" id="304"/>
    <lineage>
        <taxon>Bacteria</taxon>
        <taxon>Pseudomonadati</taxon>
        <taxon>Pseudomonadota</taxon>
        <taxon>Betaproteobacteria</taxon>
        <taxon>Burkholderiales</taxon>
        <taxon>Sphaerotilaceae</taxon>
        <taxon>Roseateles</taxon>
    </lineage>
</organism>
<dbReference type="Gene3D" id="3.30.450.40">
    <property type="match status" value="1"/>
</dbReference>
<evidence type="ECO:0000256" key="5">
    <source>
        <dbReference type="PROSITE-ProRule" id="PRU00169"/>
    </source>
</evidence>
<dbReference type="CDD" id="cd00082">
    <property type="entry name" value="HisKA"/>
    <property type="match status" value="1"/>
</dbReference>
<accession>A0ABU1YLZ1</accession>
<protein>
    <recommendedName>
        <fullName evidence="2">histidine kinase</fullName>
        <ecNumber evidence="2">2.7.13.3</ecNumber>
    </recommendedName>
</protein>
<comment type="caution">
    <text evidence="7">The sequence shown here is derived from an EMBL/GenBank/DDBJ whole genome shotgun (WGS) entry which is preliminary data.</text>
</comment>
<dbReference type="InterPro" id="IPR003018">
    <property type="entry name" value="GAF"/>
</dbReference>
<dbReference type="InterPro" id="IPR036097">
    <property type="entry name" value="HisK_dim/P_sf"/>
</dbReference>
<comment type="catalytic activity">
    <reaction evidence="1">
        <text>ATP + protein L-histidine = ADP + protein N-phospho-L-histidine.</text>
        <dbReference type="EC" id="2.7.13.3"/>
    </reaction>
</comment>
<keyword evidence="4" id="KW-0418">Kinase</keyword>
<dbReference type="Gene3D" id="1.10.287.130">
    <property type="match status" value="1"/>
</dbReference>
<dbReference type="SMART" id="SM00448">
    <property type="entry name" value="REC"/>
    <property type="match status" value="1"/>
</dbReference>
<evidence type="ECO:0000256" key="2">
    <source>
        <dbReference type="ARBA" id="ARBA00012438"/>
    </source>
</evidence>
<evidence type="ECO:0000313" key="7">
    <source>
        <dbReference type="EMBL" id="MDR7269226.1"/>
    </source>
</evidence>
<proteinExistence type="predicted"/>
<dbReference type="EMBL" id="JAVDXU010000001">
    <property type="protein sequence ID" value="MDR7269226.1"/>
    <property type="molecule type" value="Genomic_DNA"/>
</dbReference>
<dbReference type="InterPro" id="IPR003661">
    <property type="entry name" value="HisK_dim/P_dom"/>
</dbReference>
<dbReference type="EC" id="2.7.13.3" evidence="2"/>
<dbReference type="PROSITE" id="PS50110">
    <property type="entry name" value="RESPONSE_REGULATORY"/>
    <property type="match status" value="1"/>
</dbReference>
<evidence type="ECO:0000256" key="3">
    <source>
        <dbReference type="ARBA" id="ARBA00022679"/>
    </source>
</evidence>
<dbReference type="PANTHER" id="PTHR43102">
    <property type="entry name" value="SLR1143 PROTEIN"/>
    <property type="match status" value="1"/>
</dbReference>
<dbReference type="InterPro" id="IPR001789">
    <property type="entry name" value="Sig_transdc_resp-reg_receiver"/>
</dbReference>
<dbReference type="PANTHER" id="PTHR43102:SF2">
    <property type="entry name" value="GAF DOMAIN-CONTAINING PROTEIN"/>
    <property type="match status" value="1"/>
</dbReference>
<dbReference type="Pfam" id="PF01590">
    <property type="entry name" value="GAF"/>
    <property type="match status" value="1"/>
</dbReference>